<comment type="similarity">
    <text evidence="1">Belongs to the synaptojanin family.</text>
</comment>
<evidence type="ECO:0000259" key="5">
    <source>
        <dbReference type="PROSITE" id="PS50275"/>
    </source>
</evidence>
<evidence type="ECO:0000313" key="6">
    <source>
        <dbReference type="EMBL" id="VDO61583.1"/>
    </source>
</evidence>
<evidence type="ECO:0000256" key="2">
    <source>
        <dbReference type="ARBA" id="ARBA00009678"/>
    </source>
</evidence>
<comment type="similarity">
    <text evidence="2">In the central section; belongs to the inositol 1,4,5-trisphosphate 5-phosphatase family.</text>
</comment>
<dbReference type="GO" id="GO:0098793">
    <property type="term" value="C:presynapse"/>
    <property type="evidence" value="ECO:0007669"/>
    <property type="project" value="GOC"/>
</dbReference>
<gene>
    <name evidence="6" type="ORF">SCUD_LOCUS443</name>
</gene>
<evidence type="ECO:0000256" key="4">
    <source>
        <dbReference type="ARBA" id="ARBA00022801"/>
    </source>
</evidence>
<evidence type="ECO:0000256" key="3">
    <source>
        <dbReference type="ARBA" id="ARBA00013044"/>
    </source>
</evidence>
<dbReference type="Pfam" id="PF02383">
    <property type="entry name" value="Syja_N"/>
    <property type="match status" value="1"/>
</dbReference>
<dbReference type="PANTHER" id="PTHR11200:SF257">
    <property type="entry name" value="PHOSPHOINOSITIDE 5-PHOSPHATASE"/>
    <property type="match status" value="1"/>
</dbReference>
<evidence type="ECO:0000256" key="1">
    <source>
        <dbReference type="ARBA" id="ARBA00008943"/>
    </source>
</evidence>
<dbReference type="GO" id="GO:0048488">
    <property type="term" value="P:synaptic vesicle endocytosis"/>
    <property type="evidence" value="ECO:0007669"/>
    <property type="project" value="TreeGrafter"/>
</dbReference>
<dbReference type="GO" id="GO:0004439">
    <property type="term" value="F:phosphatidylinositol-4,5-bisphosphate 5-phosphatase activity"/>
    <property type="evidence" value="ECO:0007669"/>
    <property type="project" value="UniProtKB-EC"/>
</dbReference>
<dbReference type="Proteomes" id="UP000279833">
    <property type="component" value="Unassembled WGS sequence"/>
</dbReference>
<dbReference type="WBParaSite" id="SCUD_0000044201-mRNA-1">
    <property type="protein sequence ID" value="SCUD_0000044201-mRNA-1"/>
    <property type="gene ID" value="SCUD_0000044201"/>
</dbReference>
<protein>
    <recommendedName>
        <fullName evidence="3">phosphoinositide 5-phosphatase</fullName>
        <ecNumber evidence="3">3.1.3.36</ecNumber>
    </recommendedName>
</protein>
<dbReference type="AlphaFoldDB" id="A0A183JCN5"/>
<dbReference type="GO" id="GO:0046856">
    <property type="term" value="P:phosphatidylinositol dephosphorylation"/>
    <property type="evidence" value="ECO:0007669"/>
    <property type="project" value="InterPro"/>
</dbReference>
<sequence>MFYFARSNIDGKPFDLTVNIQNRSRLGDEMLTSSDIYTRGDTGLNFLWNKGLMGPLIRAGINPSDWLVSIICGGFEVCTVYCSAGQARVGVVSRVSAQRPGTRFHVRGINDCGDVANFVETEQFIYLGDSVSSYIQVRGTVPLFWEQPGLQVGSHKISLSRPLEISMSAFERHFMNLISQYGSVGVVNLLGCKQGEAMLSKAYQEQHRKSSFRNTIHHIIFDYHSELQSKGAKSLEWINQQISRLIDDWGYFYANGQQVELCQTGVLRINCVDCLDRTNAIETLVGVQIILPKMLMSLGVNVKDQHNVINRFVDGIKQKMPMLIDSMNDTRFVEPMECTPNEITPLTNNNSQRIVLMLVLYYSDLLWQQNGDHVSRIYAGTGALGSGRSKLRDAQRTAVRTIQHSFFDSAKQEAMHMLLSNSSLQGWMKLVGEQYLPRRLLHSTPILLTNILHRYPEFIQIHNLRLFVGTWNVNGGKHFRSVAHKHECVTDWLLDLAQTVNQNVNWGYKSPDFTDSDELNKPMDVFAIGFEEIVDLTTSNIVAGSKPSANQRDWGQFLQRHLNRDTDEQDSYLLITSVQLVGVCLFLFVRKRLAGSLRNIATSSVKTGLGGTAGNKGAVAIRFQVSAEFCSSVYF</sequence>
<dbReference type="STRING" id="6186.A0A183JCN5"/>
<dbReference type="InterPro" id="IPR002013">
    <property type="entry name" value="SAC_dom"/>
</dbReference>
<reference evidence="6 7" key="2">
    <citation type="submission" date="2018-11" db="EMBL/GenBank/DDBJ databases">
        <authorList>
            <consortium name="Pathogen Informatics"/>
        </authorList>
    </citation>
    <scope>NUCLEOTIDE SEQUENCE [LARGE SCALE GENOMIC DNA]</scope>
    <source>
        <strain evidence="6">Dakar</strain>
        <strain evidence="7">Dakar, Senegal</strain>
    </source>
</reference>
<dbReference type="InterPro" id="IPR036691">
    <property type="entry name" value="Endo/exonu/phosph_ase_sf"/>
</dbReference>
<dbReference type="SUPFAM" id="SSF56219">
    <property type="entry name" value="DNase I-like"/>
    <property type="match status" value="1"/>
</dbReference>
<dbReference type="InterPro" id="IPR000300">
    <property type="entry name" value="IPPc"/>
</dbReference>
<accession>A0A183JCN5</accession>
<dbReference type="PROSITE" id="PS50275">
    <property type="entry name" value="SAC"/>
    <property type="match status" value="1"/>
</dbReference>
<evidence type="ECO:0000313" key="7">
    <source>
        <dbReference type="Proteomes" id="UP000279833"/>
    </source>
</evidence>
<dbReference type="EMBL" id="UZAK01000293">
    <property type="protein sequence ID" value="VDO61583.1"/>
    <property type="molecule type" value="Genomic_DNA"/>
</dbReference>
<keyword evidence="4" id="KW-0378">Hydrolase</keyword>
<name>A0A183JCN5_9TREM</name>
<proteinExistence type="inferred from homology"/>
<dbReference type="EC" id="3.1.3.36" evidence="3"/>
<dbReference type="Gene3D" id="3.60.10.10">
    <property type="entry name" value="Endonuclease/exonuclease/phosphatase"/>
    <property type="match status" value="1"/>
</dbReference>
<evidence type="ECO:0000313" key="8">
    <source>
        <dbReference type="WBParaSite" id="SCUD_0000044201-mRNA-1"/>
    </source>
</evidence>
<feature type="domain" description="SAC" evidence="5">
    <location>
        <begin position="14"/>
        <end position="380"/>
    </location>
</feature>
<reference evidence="8" key="1">
    <citation type="submission" date="2016-06" db="UniProtKB">
        <authorList>
            <consortium name="WormBaseParasite"/>
        </authorList>
    </citation>
    <scope>IDENTIFICATION</scope>
</reference>
<keyword evidence="7" id="KW-1185">Reference proteome</keyword>
<dbReference type="InterPro" id="IPR046985">
    <property type="entry name" value="IP5"/>
</dbReference>
<dbReference type="PANTHER" id="PTHR11200">
    <property type="entry name" value="INOSITOL 5-PHOSPHATASE"/>
    <property type="match status" value="1"/>
</dbReference>
<organism evidence="8">
    <name type="scientific">Schistosoma curassoni</name>
    <dbReference type="NCBI Taxonomy" id="6186"/>
    <lineage>
        <taxon>Eukaryota</taxon>
        <taxon>Metazoa</taxon>
        <taxon>Spiralia</taxon>
        <taxon>Lophotrochozoa</taxon>
        <taxon>Platyhelminthes</taxon>
        <taxon>Trematoda</taxon>
        <taxon>Digenea</taxon>
        <taxon>Strigeidida</taxon>
        <taxon>Schistosomatoidea</taxon>
        <taxon>Schistosomatidae</taxon>
        <taxon>Schistosoma</taxon>
    </lineage>
</organism>
<dbReference type="Pfam" id="PF22669">
    <property type="entry name" value="Exo_endo_phos2"/>
    <property type="match status" value="1"/>
</dbReference>